<dbReference type="Proteomes" id="UP001437256">
    <property type="component" value="Unassembled WGS sequence"/>
</dbReference>
<evidence type="ECO:0000313" key="2">
    <source>
        <dbReference type="EMBL" id="KAL0060760.1"/>
    </source>
</evidence>
<evidence type="ECO:0000256" key="1">
    <source>
        <dbReference type="SAM" id="MobiDB-lite"/>
    </source>
</evidence>
<keyword evidence="3" id="KW-1185">Reference proteome</keyword>
<feature type="compositionally biased region" description="Polar residues" evidence="1">
    <location>
        <begin position="73"/>
        <end position="89"/>
    </location>
</feature>
<sequence length="223" mass="24053">MSTDSSASSFNIIHIVHQSATCVDLVVASRNTPIILDPNAGLQPFIQVALDRAQLDNRPITIRLTCLDQEPTTFKSYPTASTSKVSPSAPQGLEVPTTRFSSPPADSVTEPSTPIHLWAHCRSPDPKSPSGSVTEPESDENHPDCSKALRSHSRVETKARIEEWRSLSSSSEGTGGDEGRLSVDTPKGGGGPVHSKRRKFCNDHEGRAKCTDITNSPSKKPRC</sequence>
<feature type="compositionally biased region" description="Basic and acidic residues" evidence="1">
    <location>
        <begin position="139"/>
        <end position="165"/>
    </location>
</feature>
<proteinExistence type="predicted"/>
<feature type="region of interest" description="Disordered" evidence="1">
    <location>
        <begin position="73"/>
        <end position="200"/>
    </location>
</feature>
<reference evidence="2 3" key="1">
    <citation type="submission" date="2024-05" db="EMBL/GenBank/DDBJ databases">
        <title>A draft genome resource for the thread blight pathogen Marasmius tenuissimus strain MS-2.</title>
        <authorList>
            <person name="Yulfo-Soto G.E."/>
            <person name="Baruah I.K."/>
            <person name="Amoako-Attah I."/>
            <person name="Bukari Y."/>
            <person name="Meinhardt L.W."/>
            <person name="Bailey B.A."/>
            <person name="Cohen S.P."/>
        </authorList>
    </citation>
    <scope>NUCLEOTIDE SEQUENCE [LARGE SCALE GENOMIC DNA]</scope>
    <source>
        <strain evidence="2 3">MS-2</strain>
    </source>
</reference>
<name>A0ABR2ZHD6_9AGAR</name>
<evidence type="ECO:0000313" key="3">
    <source>
        <dbReference type="Proteomes" id="UP001437256"/>
    </source>
</evidence>
<gene>
    <name evidence="2" type="ORF">AAF712_012451</name>
</gene>
<dbReference type="EMBL" id="JBBXMP010000162">
    <property type="protein sequence ID" value="KAL0060760.1"/>
    <property type="molecule type" value="Genomic_DNA"/>
</dbReference>
<protein>
    <submittedName>
        <fullName evidence="2">Uncharacterized protein</fullName>
    </submittedName>
</protein>
<accession>A0ABR2ZHD6</accession>
<organism evidence="2 3">
    <name type="scientific">Marasmius tenuissimus</name>
    <dbReference type="NCBI Taxonomy" id="585030"/>
    <lineage>
        <taxon>Eukaryota</taxon>
        <taxon>Fungi</taxon>
        <taxon>Dikarya</taxon>
        <taxon>Basidiomycota</taxon>
        <taxon>Agaricomycotina</taxon>
        <taxon>Agaricomycetes</taxon>
        <taxon>Agaricomycetidae</taxon>
        <taxon>Agaricales</taxon>
        <taxon>Marasmiineae</taxon>
        <taxon>Marasmiaceae</taxon>
        <taxon>Marasmius</taxon>
    </lineage>
</organism>
<comment type="caution">
    <text evidence="2">The sequence shown here is derived from an EMBL/GenBank/DDBJ whole genome shotgun (WGS) entry which is preliminary data.</text>
</comment>